<dbReference type="EMBL" id="JAECZO010000052">
    <property type="protein sequence ID" value="KAK7195354.1"/>
    <property type="molecule type" value="Genomic_DNA"/>
</dbReference>
<keyword evidence="2" id="KW-1133">Transmembrane helix</keyword>
<feature type="compositionally biased region" description="Basic and acidic residues" evidence="1">
    <location>
        <begin position="99"/>
        <end position="108"/>
    </location>
</feature>
<evidence type="ECO:0000313" key="4">
    <source>
        <dbReference type="Proteomes" id="UP001430356"/>
    </source>
</evidence>
<sequence>MSAGVSVPATRRNTSIFSQRSRGSTPPVPPVDESMVRQRLSVNLPDSFRYLSNTLPIGGSGSRRTRGHRPRSHSSSTRSSSSRSSDGGGRDTAAAGTQPRDRRSDTRSRPPHAPRRRASSTATTSSSSSRSSSSSASDRCAAEREDYAFYARLVRLGRGGSACGEAAVAQCCDTVRGTLRALEQAQVHTQCADSDAGFFWLDLHGVPPPLPGSSAWQQQPRRWRRRQRARDDGGSDAPLSALWAALGLRAAAAGTLAAACEQRQARPRPDRASLDDVYEEELVDLSCPDDRVLHVEPLQQQQQPREEREAGAAAAGAAAAGSTHYVVLELATLLAPVRAAAAAASEAAWEGALLSRATSATHANEPLNDVIWTDDFERGTPATVPAEARAKRAAAETLSATGSLRATQSSLHSAEVTTTPLIASTYVVCFPTGCVTWCPASTLGLASADRRRQRSAEAAERRSQQRRSPLVSDGDGTVEGDVFNELDVEDDDCEMQCVQSWNKLQASVLHRIRHVMEKENDHPCGSPTLCGQRGRGSTAHSPAICTSGFVSLLLSAVCYAYVPRTSAVLGEVDAIDSMMPLLRLNKESDQADALRRVLLLRRRLSLHRRLLNQKIRLLEALDRPTIHTLVRFIRTLKLPSWALRGAAHHTSPALYPFPSRGVASAGGPASHDAGSPHGCAQLVHFISAPIEVSPDRHGHMRCGEAADDVSPLTQKDEDGTSDCTETDRGVKAGWAATHRRMHVAAPPSLRSIHRGVSHVLCNLEAGRIVLGNTTLIYSSTVNSSNSNSKQSSQSFALLCQYMVLVVLPLGNVASHWGMMCPVPFHNVPNTRPFWGLVGVMALIGLLGFIGPMYAYKAGKMHLIT</sequence>
<feature type="region of interest" description="Disordered" evidence="1">
    <location>
        <begin position="1"/>
        <end position="138"/>
    </location>
</feature>
<comment type="caution">
    <text evidence="3">The sequence shown here is derived from an EMBL/GenBank/DDBJ whole genome shotgun (WGS) entry which is preliminary data.</text>
</comment>
<keyword evidence="2" id="KW-0812">Transmembrane</keyword>
<feature type="compositionally biased region" description="Low complexity" evidence="1">
    <location>
        <begin position="119"/>
        <end position="137"/>
    </location>
</feature>
<gene>
    <name evidence="3" type="ORF">NESM_000462000</name>
</gene>
<protein>
    <submittedName>
        <fullName evidence="3">Uncharacterized protein</fullName>
    </submittedName>
</protein>
<evidence type="ECO:0000256" key="2">
    <source>
        <dbReference type="SAM" id="Phobius"/>
    </source>
</evidence>
<feature type="region of interest" description="Disordered" evidence="1">
    <location>
        <begin position="210"/>
        <end position="236"/>
    </location>
</feature>
<feature type="compositionally biased region" description="Basic residues" evidence="1">
    <location>
        <begin position="109"/>
        <end position="118"/>
    </location>
</feature>
<dbReference type="PANTHER" id="PTHR21535">
    <property type="entry name" value="MAGNESIUM AND COBALT TRANSPORT PROTEIN/MITOCHONDRIAL IMPORT INNER MEMBRANE TRANSLOCASE SUBUNIT TIM8"/>
    <property type="match status" value="1"/>
</dbReference>
<feature type="compositionally biased region" description="Polar residues" evidence="1">
    <location>
        <begin position="11"/>
        <end position="24"/>
    </location>
</feature>
<accession>A0AAW0ENU1</accession>
<keyword evidence="4" id="KW-1185">Reference proteome</keyword>
<evidence type="ECO:0000256" key="1">
    <source>
        <dbReference type="SAM" id="MobiDB-lite"/>
    </source>
</evidence>
<dbReference type="PANTHER" id="PTHR21535:SF93">
    <property type="entry name" value="CORA-LIKE MG2+ TRANSPORTER PROTEIN"/>
    <property type="match status" value="1"/>
</dbReference>
<name>A0AAW0ENU1_9TRYP</name>
<keyword evidence="2" id="KW-0472">Membrane</keyword>
<feature type="compositionally biased region" description="Basic and acidic residues" evidence="1">
    <location>
        <begin position="454"/>
        <end position="463"/>
    </location>
</feature>
<dbReference type="AlphaFoldDB" id="A0AAW0ENU1"/>
<feature type="transmembrane region" description="Helical" evidence="2">
    <location>
        <begin position="833"/>
        <end position="855"/>
    </location>
</feature>
<feature type="region of interest" description="Disordered" evidence="1">
    <location>
        <begin position="296"/>
        <end position="315"/>
    </location>
</feature>
<feature type="compositionally biased region" description="Basic residues" evidence="1">
    <location>
        <begin position="63"/>
        <end position="72"/>
    </location>
</feature>
<organism evidence="3 4">
    <name type="scientific">Novymonas esmeraldas</name>
    <dbReference type="NCBI Taxonomy" id="1808958"/>
    <lineage>
        <taxon>Eukaryota</taxon>
        <taxon>Discoba</taxon>
        <taxon>Euglenozoa</taxon>
        <taxon>Kinetoplastea</taxon>
        <taxon>Metakinetoplastina</taxon>
        <taxon>Trypanosomatida</taxon>
        <taxon>Trypanosomatidae</taxon>
        <taxon>Novymonas</taxon>
    </lineage>
</organism>
<feature type="region of interest" description="Disordered" evidence="1">
    <location>
        <begin position="454"/>
        <end position="479"/>
    </location>
</feature>
<feature type="region of interest" description="Disordered" evidence="1">
    <location>
        <begin position="708"/>
        <end position="727"/>
    </location>
</feature>
<evidence type="ECO:0000313" key="3">
    <source>
        <dbReference type="EMBL" id="KAK7195354.1"/>
    </source>
</evidence>
<dbReference type="Proteomes" id="UP001430356">
    <property type="component" value="Unassembled WGS sequence"/>
</dbReference>
<feature type="compositionally biased region" description="Low complexity" evidence="1">
    <location>
        <begin position="73"/>
        <end position="97"/>
    </location>
</feature>
<proteinExistence type="predicted"/>
<reference evidence="3 4" key="1">
    <citation type="journal article" date="2021" name="MBio">
        <title>A New Model Trypanosomatid, Novymonas esmeraldas: Genomic Perception of Its 'Candidatus Pandoraea novymonadis' Endosymbiont.</title>
        <authorList>
            <person name="Zakharova A."/>
            <person name="Saura A."/>
            <person name="Butenko A."/>
            <person name="Podesvova L."/>
            <person name="Warmusova S."/>
            <person name="Kostygov A.Y."/>
            <person name="Nenarokova A."/>
            <person name="Lukes J."/>
            <person name="Opperdoes F.R."/>
            <person name="Yurchenko V."/>
        </authorList>
    </citation>
    <scope>NUCLEOTIDE SEQUENCE [LARGE SCALE GENOMIC DNA]</scope>
    <source>
        <strain evidence="3 4">E262AT.01</strain>
    </source>
</reference>